<protein>
    <recommendedName>
        <fullName evidence="5">Lipoprotein</fullName>
    </recommendedName>
</protein>
<dbReference type="EMBL" id="CP018047">
    <property type="protein sequence ID" value="AQU66785.1"/>
    <property type="molecule type" value="Genomic_DNA"/>
</dbReference>
<evidence type="ECO:0008006" key="5">
    <source>
        <dbReference type="Google" id="ProtNLM"/>
    </source>
</evidence>
<keyword evidence="2" id="KW-0732">Signal</keyword>
<evidence type="ECO:0000313" key="3">
    <source>
        <dbReference type="EMBL" id="AQU66785.1"/>
    </source>
</evidence>
<dbReference type="Proteomes" id="UP000189677">
    <property type="component" value="Chromosome"/>
</dbReference>
<sequence length="214" mass="21358">MSSNDGKTRDKTARPAGRTALATASAALATLLLAAGCGTEAKSGTVPEGWGTLRTPAVTVAHPPAFKAQGAAERSKYNAAAATLADDSGTIGMITVQLDFTDADSVEEAAIGAEAGVALGSTLGKQEEITVSGPDGDEEARRINFEFTQKDSGAGSGAGTPGGALDPKAGTRVDGVIIAGLDAGDKTFAVRIDAVKGKLGAGDLKKIIDSITVE</sequence>
<keyword evidence="4" id="KW-1185">Reference proteome</keyword>
<dbReference type="OrthoDB" id="4195299at2"/>
<feature type="chain" id="PRO_5038729058" description="Lipoprotein" evidence="2">
    <location>
        <begin position="35"/>
        <end position="214"/>
    </location>
</feature>
<evidence type="ECO:0000256" key="1">
    <source>
        <dbReference type="SAM" id="MobiDB-lite"/>
    </source>
</evidence>
<evidence type="ECO:0000313" key="4">
    <source>
        <dbReference type="Proteomes" id="UP000189677"/>
    </source>
</evidence>
<dbReference type="AlphaFoldDB" id="A0A1U9QT10"/>
<feature type="region of interest" description="Disordered" evidence="1">
    <location>
        <begin position="148"/>
        <end position="167"/>
    </location>
</feature>
<reference evidence="3 4" key="1">
    <citation type="submission" date="2016-11" db="EMBL/GenBank/DDBJ databases">
        <title>Complete genome sequence of Streptomyces niveus SCSIO 3406.</title>
        <authorList>
            <person name="Zhu Q."/>
            <person name="Cheng W."/>
            <person name="Song Y."/>
            <person name="Li Q."/>
            <person name="Ju J."/>
        </authorList>
    </citation>
    <scope>NUCLEOTIDE SEQUENCE [LARGE SCALE GENOMIC DNA]</scope>
    <source>
        <strain evidence="3 4">SCSIO 3406</strain>
    </source>
</reference>
<accession>A0A1U9QT10</accession>
<name>A0A1U9QT10_STRNV</name>
<gene>
    <name evidence="3" type="ORF">BBN63_11545</name>
</gene>
<dbReference type="RefSeq" id="WP_078075326.1">
    <property type="nucleotide sequence ID" value="NZ_CP018047.1"/>
</dbReference>
<feature type="signal peptide" evidence="2">
    <location>
        <begin position="1"/>
        <end position="34"/>
    </location>
</feature>
<proteinExistence type="predicted"/>
<organism evidence="3 4">
    <name type="scientific">Streptomyces niveus</name>
    <name type="common">Streptomyces spheroides</name>
    <dbReference type="NCBI Taxonomy" id="193462"/>
    <lineage>
        <taxon>Bacteria</taxon>
        <taxon>Bacillati</taxon>
        <taxon>Actinomycetota</taxon>
        <taxon>Actinomycetes</taxon>
        <taxon>Kitasatosporales</taxon>
        <taxon>Streptomycetaceae</taxon>
        <taxon>Streptomyces</taxon>
    </lineage>
</organism>
<evidence type="ECO:0000256" key="2">
    <source>
        <dbReference type="SAM" id="SignalP"/>
    </source>
</evidence>
<dbReference type="KEGG" id="snw:BBN63_11545"/>